<keyword evidence="1" id="KW-1133">Transmembrane helix</keyword>
<keyword evidence="1" id="KW-0812">Transmembrane</keyword>
<feature type="transmembrane region" description="Helical" evidence="1">
    <location>
        <begin position="55"/>
        <end position="75"/>
    </location>
</feature>
<gene>
    <name evidence="2" type="ORF">EGR_02542</name>
</gene>
<proteinExistence type="predicted"/>
<dbReference type="RefSeq" id="XP_024353942.1">
    <property type="nucleotide sequence ID" value="XM_024491791.1"/>
</dbReference>
<accession>W6UPN3</accession>
<evidence type="ECO:0000313" key="3">
    <source>
        <dbReference type="Proteomes" id="UP000019149"/>
    </source>
</evidence>
<evidence type="ECO:0000256" key="1">
    <source>
        <dbReference type="SAM" id="Phobius"/>
    </source>
</evidence>
<dbReference type="GeneID" id="36338257"/>
<sequence>MHIHKWHFWEGKTVPSQKQIQHYEKSQLRSFYAPAELLHLVMKISFPIQIHYDCFYGMILLIISISPVSFIYPHWKILFAKMSFNKGKCVFQITFITRQTFVNWEKIFLFDKLCCYINLLSGSPSNKKRSRKIKIMCDALFRRMVDLHCEDTTRCNRKRMLFKFLFSLQLSILLLKMTI</sequence>
<dbReference type="CTD" id="36338257"/>
<dbReference type="KEGG" id="egl:EGR_02542"/>
<comment type="caution">
    <text evidence="2">The sequence shown here is derived from an EMBL/GenBank/DDBJ whole genome shotgun (WGS) entry which is preliminary data.</text>
</comment>
<keyword evidence="1" id="KW-0472">Membrane</keyword>
<keyword evidence="3" id="KW-1185">Reference proteome</keyword>
<organism evidence="2 3">
    <name type="scientific">Echinococcus granulosus</name>
    <name type="common">Hydatid tapeworm</name>
    <dbReference type="NCBI Taxonomy" id="6210"/>
    <lineage>
        <taxon>Eukaryota</taxon>
        <taxon>Metazoa</taxon>
        <taxon>Spiralia</taxon>
        <taxon>Lophotrochozoa</taxon>
        <taxon>Platyhelminthes</taxon>
        <taxon>Cestoda</taxon>
        <taxon>Eucestoda</taxon>
        <taxon>Cyclophyllidea</taxon>
        <taxon>Taeniidae</taxon>
        <taxon>Echinococcus</taxon>
        <taxon>Echinococcus granulosus group</taxon>
    </lineage>
</organism>
<evidence type="ECO:0000313" key="2">
    <source>
        <dbReference type="EMBL" id="EUB62746.1"/>
    </source>
</evidence>
<dbReference type="AlphaFoldDB" id="W6UPN3"/>
<dbReference type="Proteomes" id="UP000019149">
    <property type="component" value="Unassembled WGS sequence"/>
</dbReference>
<reference evidence="2 3" key="1">
    <citation type="journal article" date="2013" name="Nat. Genet.">
        <title>The genome of the hydatid tapeworm Echinococcus granulosus.</title>
        <authorList>
            <person name="Zheng H."/>
            <person name="Zhang W."/>
            <person name="Zhang L."/>
            <person name="Zhang Z."/>
            <person name="Li J."/>
            <person name="Lu G."/>
            <person name="Zhu Y."/>
            <person name="Wang Y."/>
            <person name="Huang Y."/>
            <person name="Liu J."/>
            <person name="Kang H."/>
            <person name="Chen J."/>
            <person name="Wang L."/>
            <person name="Chen A."/>
            <person name="Yu S."/>
            <person name="Gao Z."/>
            <person name="Jin L."/>
            <person name="Gu W."/>
            <person name="Wang Z."/>
            <person name="Zhao L."/>
            <person name="Shi B."/>
            <person name="Wen H."/>
            <person name="Lin R."/>
            <person name="Jones M.K."/>
            <person name="Brejova B."/>
            <person name="Vinar T."/>
            <person name="Zhao G."/>
            <person name="McManus D.P."/>
            <person name="Chen Z."/>
            <person name="Zhou Y."/>
            <person name="Wang S."/>
        </authorList>
    </citation>
    <scope>NUCLEOTIDE SEQUENCE [LARGE SCALE GENOMIC DNA]</scope>
</reference>
<protein>
    <submittedName>
        <fullName evidence="2">Uncharacterized protein</fullName>
    </submittedName>
</protein>
<name>W6UPN3_ECHGR</name>
<dbReference type="EMBL" id="APAU02000011">
    <property type="protein sequence ID" value="EUB62746.1"/>
    <property type="molecule type" value="Genomic_DNA"/>
</dbReference>